<sequence length="355" mass="36287">MKKRQKSILRAGAVLLVAVSAGHFVQSLDDKKLAAVAPAKPTEIVRVSAGPEAVDAAQPVLEVPLEVAMEASETGADLPIPVTPALAEAEAAAAPILAALPQPAEAVAVGPLPADARATEPAVTPEAPPAAAEIADVGPQDCTPSLTLSAAPQAMIAVALSAPCRQGERVVLRHAGLAVAEALSAEGDLILDLPALQADAQVSILFADAETLHASIEVPSAAMLHRTAVQWIADDAFQIYALENGADYGEPGAVWSGAPASANGGYLVALGDPTLDLPMRAEIYTAPSMGKIDLSIEANVTEVSCGRELLGEVLELKDGQLSINELTLAMPDCDAIGDILVLKNPGQDMTLASVE</sequence>
<gene>
    <name evidence="2" type="ORF">Q9295_01895</name>
</gene>
<feature type="signal peptide" evidence="1">
    <location>
        <begin position="1"/>
        <end position="21"/>
    </location>
</feature>
<protein>
    <recommendedName>
        <fullName evidence="4">Translocase</fullName>
    </recommendedName>
</protein>
<name>A0ABU0VTR4_9RHOB</name>
<evidence type="ECO:0008006" key="4">
    <source>
        <dbReference type="Google" id="ProtNLM"/>
    </source>
</evidence>
<organism evidence="2 3">
    <name type="scientific">Pseudogemmobacter lacusdianii</name>
    <dbReference type="NCBI Taxonomy" id="3069608"/>
    <lineage>
        <taxon>Bacteria</taxon>
        <taxon>Pseudomonadati</taxon>
        <taxon>Pseudomonadota</taxon>
        <taxon>Alphaproteobacteria</taxon>
        <taxon>Rhodobacterales</taxon>
        <taxon>Paracoccaceae</taxon>
        <taxon>Pseudogemmobacter</taxon>
    </lineage>
</organism>
<keyword evidence="3" id="KW-1185">Reference proteome</keyword>
<evidence type="ECO:0000313" key="3">
    <source>
        <dbReference type="Proteomes" id="UP001239680"/>
    </source>
</evidence>
<proteinExistence type="predicted"/>
<accession>A0ABU0VTR4</accession>
<comment type="caution">
    <text evidence="2">The sequence shown here is derived from an EMBL/GenBank/DDBJ whole genome shotgun (WGS) entry which is preliminary data.</text>
</comment>
<evidence type="ECO:0000256" key="1">
    <source>
        <dbReference type="SAM" id="SignalP"/>
    </source>
</evidence>
<dbReference type="Proteomes" id="UP001239680">
    <property type="component" value="Unassembled WGS sequence"/>
</dbReference>
<feature type="chain" id="PRO_5045919988" description="Translocase" evidence="1">
    <location>
        <begin position="22"/>
        <end position="355"/>
    </location>
</feature>
<keyword evidence="1" id="KW-0732">Signal</keyword>
<evidence type="ECO:0000313" key="2">
    <source>
        <dbReference type="EMBL" id="MDQ2065111.1"/>
    </source>
</evidence>
<dbReference type="RefSeq" id="WP_306678806.1">
    <property type="nucleotide sequence ID" value="NZ_JAVDBT010000002.1"/>
</dbReference>
<dbReference type="EMBL" id="JAVDBT010000002">
    <property type="protein sequence ID" value="MDQ2065111.1"/>
    <property type="molecule type" value="Genomic_DNA"/>
</dbReference>
<reference evidence="2 3" key="1">
    <citation type="submission" date="2023-08" db="EMBL/GenBank/DDBJ databases">
        <title>Characterization of two Paracoccaceae strains isolated from Phycosphere and proposal of Xinfangfangia lacusdiani sp. nov.</title>
        <authorList>
            <person name="Deng Y."/>
            <person name="Zhang Y.Q."/>
        </authorList>
    </citation>
    <scope>NUCLEOTIDE SEQUENCE [LARGE SCALE GENOMIC DNA]</scope>
    <source>
        <strain evidence="2 3">CPCC 101601</strain>
    </source>
</reference>